<organism evidence="1 2">
    <name type="scientific">Pacificibacter marinus</name>
    <dbReference type="NCBI Taxonomy" id="658057"/>
    <lineage>
        <taxon>Bacteria</taxon>
        <taxon>Pseudomonadati</taxon>
        <taxon>Pseudomonadota</taxon>
        <taxon>Alphaproteobacteria</taxon>
        <taxon>Rhodobacterales</taxon>
        <taxon>Roseobacteraceae</taxon>
        <taxon>Pacificibacter</taxon>
    </lineage>
</organism>
<keyword evidence="2" id="KW-1185">Reference proteome</keyword>
<proteinExistence type="predicted"/>
<dbReference type="EMBL" id="FWFW01000014">
    <property type="protein sequence ID" value="SLN65800.1"/>
    <property type="molecule type" value="Genomic_DNA"/>
</dbReference>
<gene>
    <name evidence="1" type="ORF">PAM7971_03472</name>
</gene>
<accession>A0A1Y5TJK6</accession>
<sequence>MFNRTGVSGNHPFEIITSPGSDYFVKLVDNVTGVDRVGIFVKGGQRIEVEVPAGQYRMRYAAGETWRGMQHLFGPGSMTSYQASSDIFNFNLSGGYYRGYTVELIRQTGGNMDTRSISASSF</sequence>
<dbReference type="AlphaFoldDB" id="A0A1Y5TJK6"/>
<dbReference type="RefSeq" id="WP_139204601.1">
    <property type="nucleotide sequence ID" value="NZ_FNZV01000023.1"/>
</dbReference>
<evidence type="ECO:0000313" key="2">
    <source>
        <dbReference type="Proteomes" id="UP000193307"/>
    </source>
</evidence>
<name>A0A1Y5TJK6_9RHOB</name>
<dbReference type="Proteomes" id="UP000193307">
    <property type="component" value="Unassembled WGS sequence"/>
</dbReference>
<dbReference type="OrthoDB" id="8265097at2"/>
<evidence type="ECO:0000313" key="1">
    <source>
        <dbReference type="EMBL" id="SLN65800.1"/>
    </source>
</evidence>
<protein>
    <submittedName>
        <fullName evidence="1">Uncharacterized protein</fullName>
    </submittedName>
</protein>
<dbReference type="STRING" id="658057.SAMN04488032_1238"/>
<reference evidence="1 2" key="1">
    <citation type="submission" date="2017-03" db="EMBL/GenBank/DDBJ databases">
        <authorList>
            <person name="Afonso C.L."/>
            <person name="Miller P.J."/>
            <person name="Scott M.A."/>
            <person name="Spackman E."/>
            <person name="Goraichik I."/>
            <person name="Dimitrov K.M."/>
            <person name="Suarez D.L."/>
            <person name="Swayne D.E."/>
        </authorList>
    </citation>
    <scope>NUCLEOTIDE SEQUENCE [LARGE SCALE GENOMIC DNA]</scope>
    <source>
        <strain evidence="1 2">CECT 7971</strain>
    </source>
</reference>